<name>A0A7J4XI99_9BACE</name>
<dbReference type="PANTHER" id="PTHR30273:SF2">
    <property type="entry name" value="PROTEIN FECR"/>
    <property type="match status" value="1"/>
</dbReference>
<keyword evidence="1" id="KW-0472">Membrane</keyword>
<evidence type="ECO:0000313" key="4">
    <source>
        <dbReference type="EMBL" id="KAA3764575.1"/>
    </source>
</evidence>
<evidence type="ECO:0000256" key="1">
    <source>
        <dbReference type="SAM" id="Phobius"/>
    </source>
</evidence>
<dbReference type="PANTHER" id="PTHR30273">
    <property type="entry name" value="PERIPLASMIC SIGNAL SENSOR AND SIGMA FACTOR ACTIVATOR FECR-RELATED"/>
    <property type="match status" value="1"/>
</dbReference>
<dbReference type="Pfam" id="PF04773">
    <property type="entry name" value="FecR"/>
    <property type="match status" value="1"/>
</dbReference>
<dbReference type="Proteomes" id="UP000422221">
    <property type="component" value="Unassembled WGS sequence"/>
</dbReference>
<dbReference type="GO" id="GO:0016989">
    <property type="term" value="F:sigma factor antagonist activity"/>
    <property type="evidence" value="ECO:0007669"/>
    <property type="project" value="TreeGrafter"/>
</dbReference>
<gene>
    <name evidence="4" type="ORF">F3F73_11995</name>
</gene>
<dbReference type="AlphaFoldDB" id="A0A7J4XI99"/>
<dbReference type="Gene3D" id="3.55.50.30">
    <property type="match status" value="1"/>
</dbReference>
<dbReference type="InterPro" id="IPR032508">
    <property type="entry name" value="FecR_C"/>
</dbReference>
<keyword evidence="1" id="KW-1133">Transmembrane helix</keyword>
<evidence type="ECO:0000313" key="5">
    <source>
        <dbReference type="Proteomes" id="UP000422221"/>
    </source>
</evidence>
<evidence type="ECO:0000259" key="3">
    <source>
        <dbReference type="Pfam" id="PF16344"/>
    </source>
</evidence>
<dbReference type="FunFam" id="2.60.120.1440:FF:000001">
    <property type="entry name" value="Putative anti-sigma factor"/>
    <property type="match status" value="1"/>
</dbReference>
<dbReference type="Pfam" id="PF16344">
    <property type="entry name" value="FecR_C"/>
    <property type="match status" value="1"/>
</dbReference>
<dbReference type="EMBL" id="VWMK01000011">
    <property type="protein sequence ID" value="KAA3764575.1"/>
    <property type="molecule type" value="Genomic_DNA"/>
</dbReference>
<sequence length="331" mass="38887">MKNYFQKILSLFVEYDYSEQTNQSFYRWLTDSEHEKEKDNAIRELYKEAIKKGDASDLEESLERWRENSNIIPVQSQKSFNRKPFMRLWQSAAAVLLIVSITTGYLLYKERKNDSDLVQQFIPITQTKTLLLPDGSQVQMNSKSILLYPKQFTGKNRNVFLLGEANFKVKSDKKKPFIVKTDGFQVTALGTEFNVSAYAEDKNICTTLITGSVLVEYDNLTRRTRLNPNEQLIYNKETRQDTLNYPKIKDVTAWQRGELVFRKKTIIDIITILERKYNYKFVYNLHDLKNDRYSFRFRDKAPLSEVMDVIVDVAGNLSFKIQNDECHIIKK</sequence>
<protein>
    <submittedName>
        <fullName evidence="4">DUF4974 domain-containing protein</fullName>
    </submittedName>
</protein>
<reference evidence="4 5" key="1">
    <citation type="journal article" date="2019" name="Nat. Med.">
        <title>A library of human gut bacterial isolates paired with longitudinal multiomics data enables mechanistic microbiome research.</title>
        <authorList>
            <person name="Poyet M."/>
            <person name="Groussin M."/>
            <person name="Gibbons S.M."/>
            <person name="Avila-Pacheco J."/>
            <person name="Jiang X."/>
            <person name="Kearney S.M."/>
            <person name="Perrotta A.R."/>
            <person name="Berdy B."/>
            <person name="Zhao S."/>
            <person name="Lieberman T.D."/>
            <person name="Swanson P.K."/>
            <person name="Smith M."/>
            <person name="Roesemann S."/>
            <person name="Alexander J.E."/>
            <person name="Rich S.A."/>
            <person name="Livny J."/>
            <person name="Vlamakis H."/>
            <person name="Clish C."/>
            <person name="Bullock K."/>
            <person name="Deik A."/>
            <person name="Scott J."/>
            <person name="Pierce K.A."/>
            <person name="Xavier R.J."/>
            <person name="Alm E.J."/>
        </authorList>
    </citation>
    <scope>NUCLEOTIDE SEQUENCE [LARGE SCALE GENOMIC DNA]</scope>
    <source>
        <strain evidence="4 5">BIOML-A10</strain>
    </source>
</reference>
<keyword evidence="1" id="KW-0812">Transmembrane</keyword>
<organism evidence="4 5">
    <name type="scientific">Bacteroides salyersiae</name>
    <dbReference type="NCBI Taxonomy" id="291644"/>
    <lineage>
        <taxon>Bacteria</taxon>
        <taxon>Pseudomonadati</taxon>
        <taxon>Bacteroidota</taxon>
        <taxon>Bacteroidia</taxon>
        <taxon>Bacteroidales</taxon>
        <taxon>Bacteroidaceae</taxon>
        <taxon>Bacteroides</taxon>
    </lineage>
</organism>
<proteinExistence type="predicted"/>
<dbReference type="PIRSF" id="PIRSF018266">
    <property type="entry name" value="FecR"/>
    <property type="match status" value="1"/>
</dbReference>
<feature type="transmembrane region" description="Helical" evidence="1">
    <location>
        <begin position="88"/>
        <end position="108"/>
    </location>
</feature>
<comment type="caution">
    <text evidence="4">The sequence shown here is derived from an EMBL/GenBank/DDBJ whole genome shotgun (WGS) entry which is preliminary data.</text>
</comment>
<dbReference type="RefSeq" id="WP_130058271.1">
    <property type="nucleotide sequence ID" value="NZ_RCXT01000003.1"/>
</dbReference>
<evidence type="ECO:0000259" key="2">
    <source>
        <dbReference type="Pfam" id="PF04773"/>
    </source>
</evidence>
<dbReference type="InterPro" id="IPR012373">
    <property type="entry name" value="Ferrdict_sens_TM"/>
</dbReference>
<dbReference type="Gene3D" id="2.60.120.1440">
    <property type="match status" value="1"/>
</dbReference>
<accession>A0A7J4XI99</accession>
<feature type="domain" description="Protein FecR C-terminal" evidence="3">
    <location>
        <begin position="258"/>
        <end position="328"/>
    </location>
</feature>
<feature type="domain" description="FecR protein" evidence="2">
    <location>
        <begin position="127"/>
        <end position="213"/>
    </location>
</feature>
<dbReference type="InterPro" id="IPR006860">
    <property type="entry name" value="FecR"/>
</dbReference>